<protein>
    <recommendedName>
        <fullName evidence="2">DUF1648 domain-containing protein</fullName>
    </recommendedName>
</protein>
<dbReference type="AlphaFoldDB" id="A0A1M5IXT5"/>
<feature type="transmembrane region" description="Helical" evidence="1">
    <location>
        <begin position="92"/>
        <end position="112"/>
    </location>
</feature>
<evidence type="ECO:0000313" key="3">
    <source>
        <dbReference type="EMBL" id="SHG32945.1"/>
    </source>
</evidence>
<keyword evidence="1" id="KW-0472">Membrane</keyword>
<feature type="transmembrane region" description="Helical" evidence="1">
    <location>
        <begin position="6"/>
        <end position="25"/>
    </location>
</feature>
<feature type="transmembrane region" description="Helical" evidence="1">
    <location>
        <begin position="133"/>
        <end position="154"/>
    </location>
</feature>
<evidence type="ECO:0000259" key="2">
    <source>
        <dbReference type="Pfam" id="PF07853"/>
    </source>
</evidence>
<evidence type="ECO:0000256" key="1">
    <source>
        <dbReference type="SAM" id="Phobius"/>
    </source>
</evidence>
<dbReference type="InterPro" id="IPR012867">
    <property type="entry name" value="DUF1648"/>
</dbReference>
<feature type="domain" description="DUF1648" evidence="2">
    <location>
        <begin position="16"/>
        <end position="61"/>
    </location>
</feature>
<evidence type="ECO:0000313" key="4">
    <source>
        <dbReference type="Proteomes" id="UP000184518"/>
    </source>
</evidence>
<dbReference type="EMBL" id="FQUT01000013">
    <property type="protein sequence ID" value="SHG32945.1"/>
    <property type="molecule type" value="Genomic_DNA"/>
</dbReference>
<keyword evidence="1" id="KW-1133">Transmembrane helix</keyword>
<name>A0A1M5IXT5_9FLAO</name>
<reference evidence="4" key="1">
    <citation type="submission" date="2016-11" db="EMBL/GenBank/DDBJ databases">
        <authorList>
            <person name="Varghese N."/>
            <person name="Submissions S."/>
        </authorList>
    </citation>
    <scope>NUCLEOTIDE SEQUENCE [LARGE SCALE GENOMIC DNA]</scope>
    <source>
        <strain evidence="4">DSM 27619</strain>
    </source>
</reference>
<organism evidence="3 4">
    <name type="scientific">Chryseobacterium arachidis</name>
    <dbReference type="NCBI Taxonomy" id="1416778"/>
    <lineage>
        <taxon>Bacteria</taxon>
        <taxon>Pseudomonadati</taxon>
        <taxon>Bacteroidota</taxon>
        <taxon>Flavobacteriia</taxon>
        <taxon>Flavobacteriales</taxon>
        <taxon>Weeksellaceae</taxon>
        <taxon>Chryseobacterium group</taxon>
        <taxon>Chryseobacterium</taxon>
    </lineage>
</organism>
<gene>
    <name evidence="3" type="ORF">SAMN05443633_11398</name>
</gene>
<sequence>MEDILLTVFDVFNFGLLVFLWWFTIKNYKSLPQTIPIHFDFDGKADNFGSKKYAFLMPCFLVGIYVLFVYAVRSPGSANYPVEITPENEYAQFLIMKIFMRWLYLLIVIIFLNSQDYMFRYAVDETVKPRIPMTTAFLSILASLIVVFIFVGVFK</sequence>
<proteinExistence type="predicted"/>
<keyword evidence="1" id="KW-0812">Transmembrane</keyword>
<keyword evidence="4" id="KW-1185">Reference proteome</keyword>
<dbReference type="OrthoDB" id="9808690at2"/>
<feature type="transmembrane region" description="Helical" evidence="1">
    <location>
        <begin position="53"/>
        <end position="72"/>
    </location>
</feature>
<dbReference type="Pfam" id="PF07853">
    <property type="entry name" value="DUF1648"/>
    <property type="match status" value="1"/>
</dbReference>
<dbReference type="RefSeq" id="WP_072961993.1">
    <property type="nucleotide sequence ID" value="NZ_FQUT01000013.1"/>
</dbReference>
<accession>A0A1M5IXT5</accession>
<dbReference type="Proteomes" id="UP000184518">
    <property type="component" value="Unassembled WGS sequence"/>
</dbReference>
<dbReference type="STRING" id="1416778.SAMN05443633_11398"/>